<keyword evidence="4" id="KW-1185">Reference proteome</keyword>
<evidence type="ECO:0000313" key="3">
    <source>
        <dbReference type="EMBL" id="KAL3769404.1"/>
    </source>
</evidence>
<evidence type="ECO:0000256" key="1">
    <source>
        <dbReference type="SAM" id="SignalP"/>
    </source>
</evidence>
<gene>
    <name evidence="3" type="ORF">ACHAWU_008813</name>
</gene>
<dbReference type="EMBL" id="JALLBG020000055">
    <property type="protein sequence ID" value="KAL3769404.1"/>
    <property type="molecule type" value="Genomic_DNA"/>
</dbReference>
<dbReference type="AlphaFoldDB" id="A0ABD3MZV6"/>
<protein>
    <recommendedName>
        <fullName evidence="2">Fatty acid hydroxylase domain-containing protein</fullName>
    </recommendedName>
</protein>
<dbReference type="Proteomes" id="UP001530293">
    <property type="component" value="Unassembled WGS sequence"/>
</dbReference>
<feature type="chain" id="PRO_5044881030" description="Fatty acid hydroxylase domain-containing protein" evidence="1">
    <location>
        <begin position="24"/>
        <end position="330"/>
    </location>
</feature>
<proteinExistence type="predicted"/>
<accession>A0ABD3MZV6</accession>
<evidence type="ECO:0000259" key="2">
    <source>
        <dbReference type="Pfam" id="PF04116"/>
    </source>
</evidence>
<dbReference type="Pfam" id="PF04116">
    <property type="entry name" value="FA_hydroxylase"/>
    <property type="match status" value="1"/>
</dbReference>
<dbReference type="InterPro" id="IPR006694">
    <property type="entry name" value="Fatty_acid_hydroxylase"/>
</dbReference>
<keyword evidence="1" id="KW-0732">Signal</keyword>
<reference evidence="3 4" key="1">
    <citation type="submission" date="2024-10" db="EMBL/GenBank/DDBJ databases">
        <title>Updated reference genomes for cyclostephanoid diatoms.</title>
        <authorList>
            <person name="Roberts W.R."/>
            <person name="Alverson A.J."/>
        </authorList>
    </citation>
    <scope>NUCLEOTIDE SEQUENCE [LARGE SCALE GENOMIC DNA]</scope>
    <source>
        <strain evidence="3 4">AJA232-27</strain>
    </source>
</reference>
<organism evidence="3 4">
    <name type="scientific">Discostella pseudostelligera</name>
    <dbReference type="NCBI Taxonomy" id="259834"/>
    <lineage>
        <taxon>Eukaryota</taxon>
        <taxon>Sar</taxon>
        <taxon>Stramenopiles</taxon>
        <taxon>Ochrophyta</taxon>
        <taxon>Bacillariophyta</taxon>
        <taxon>Coscinodiscophyceae</taxon>
        <taxon>Thalassiosirophycidae</taxon>
        <taxon>Stephanodiscales</taxon>
        <taxon>Stephanodiscaceae</taxon>
        <taxon>Discostella</taxon>
    </lineage>
</organism>
<comment type="caution">
    <text evidence="3">The sequence shown here is derived from an EMBL/GenBank/DDBJ whole genome shotgun (WGS) entry which is preliminary data.</text>
</comment>
<sequence>MSPKNSCLSAIAAALLCSTSCQCQYGFIGTVNVFTRSSLPHHNNSLRNDLSRCRRDNTILFQGQSNIITPRPILEAKTENNYIVASEPIIVDMQNRGESSTCTTEVEVAAIQRAKEETVPSTWSHALQRFFIREPGPSLVLLSISGFIYTRIQSSMPFSIAELSILASSIIVWWIQEYFFHRILLHSSFQWIGKSIHRTHHEKTYFHISIDPPELLLGWLFAAHFILKSVLPLHYCLSATIGYALAGLVYEWSHYIVHTKVRPPSSSFFLSETLSRLFSQMRDNHMRHHLVDDRYWYAFSVPAMDDLFETNPDVKEVRKSNGTVKLRKLI</sequence>
<name>A0ABD3MZV6_9STRA</name>
<evidence type="ECO:0000313" key="4">
    <source>
        <dbReference type="Proteomes" id="UP001530293"/>
    </source>
</evidence>
<feature type="signal peptide" evidence="1">
    <location>
        <begin position="1"/>
        <end position="23"/>
    </location>
</feature>
<feature type="domain" description="Fatty acid hydroxylase" evidence="2">
    <location>
        <begin position="169"/>
        <end position="310"/>
    </location>
</feature>